<comment type="caution">
    <text evidence="8">The sequence shown here is derived from an EMBL/GenBank/DDBJ whole genome shotgun (WGS) entry which is preliminary data.</text>
</comment>
<keyword evidence="4" id="KW-0964">Secreted</keyword>
<dbReference type="Pfam" id="PF22748">
    <property type="entry name" value="PexRD54_WY"/>
    <property type="match status" value="1"/>
</dbReference>
<feature type="domain" description="RxLR effector PexRD54 WY" evidence="7">
    <location>
        <begin position="48"/>
        <end position="85"/>
    </location>
</feature>
<sequence>MLFFYLVPWFTPLRITYQDNSFAKVIETVRRTPETSTLADIVEKARLEDWLTMRKPPKSVFHFTGLYKTGEKTFSSPNFELWVKYLKDFNHKYPAEKTTMVDSIRANYTDLHLHVVRILDEVEKIPSTEKLAKNLL</sequence>
<evidence type="ECO:0000256" key="1">
    <source>
        <dbReference type="ARBA" id="ARBA00004340"/>
    </source>
</evidence>
<accession>A0AAD9GC66</accession>
<dbReference type="GO" id="GO:0005576">
    <property type="term" value="C:extracellular region"/>
    <property type="evidence" value="ECO:0007669"/>
    <property type="project" value="UniProtKB-SubCell"/>
</dbReference>
<evidence type="ECO:0000256" key="6">
    <source>
        <dbReference type="ARBA" id="ARBA00023026"/>
    </source>
</evidence>
<dbReference type="Proteomes" id="UP001259832">
    <property type="component" value="Unassembled WGS sequence"/>
</dbReference>
<dbReference type="InterPro" id="IPR054463">
    <property type="entry name" value="PexRD54_WY"/>
</dbReference>
<keyword evidence="9" id="KW-1185">Reference proteome</keyword>
<evidence type="ECO:0000256" key="4">
    <source>
        <dbReference type="ARBA" id="ARBA00022525"/>
    </source>
</evidence>
<evidence type="ECO:0000313" key="8">
    <source>
        <dbReference type="EMBL" id="KAK1935654.1"/>
    </source>
</evidence>
<dbReference type="EMBL" id="JASMQC010000022">
    <property type="protein sequence ID" value="KAK1935654.1"/>
    <property type="molecule type" value="Genomic_DNA"/>
</dbReference>
<reference evidence="8" key="1">
    <citation type="submission" date="2023-08" db="EMBL/GenBank/DDBJ databases">
        <title>Reference Genome Resource for the Citrus Pathogen Phytophthora citrophthora.</title>
        <authorList>
            <person name="Moller H."/>
            <person name="Coetzee B."/>
            <person name="Rose L.J."/>
            <person name="Van Niekerk J.M."/>
        </authorList>
    </citation>
    <scope>NUCLEOTIDE SEQUENCE</scope>
    <source>
        <strain evidence="8">STE-U-9442</strain>
    </source>
</reference>
<evidence type="ECO:0000256" key="3">
    <source>
        <dbReference type="ARBA" id="ARBA00010400"/>
    </source>
</evidence>
<name>A0AAD9GC66_9STRA</name>
<proteinExistence type="inferred from homology"/>
<comment type="similarity">
    <text evidence="3">Belongs to the RxLR effector family.</text>
</comment>
<organism evidence="8 9">
    <name type="scientific">Phytophthora citrophthora</name>
    <dbReference type="NCBI Taxonomy" id="4793"/>
    <lineage>
        <taxon>Eukaryota</taxon>
        <taxon>Sar</taxon>
        <taxon>Stramenopiles</taxon>
        <taxon>Oomycota</taxon>
        <taxon>Peronosporomycetes</taxon>
        <taxon>Peronosporales</taxon>
        <taxon>Peronosporaceae</taxon>
        <taxon>Phytophthora</taxon>
    </lineage>
</organism>
<evidence type="ECO:0000256" key="5">
    <source>
        <dbReference type="ARBA" id="ARBA00022729"/>
    </source>
</evidence>
<evidence type="ECO:0000259" key="7">
    <source>
        <dbReference type="Pfam" id="PF22748"/>
    </source>
</evidence>
<gene>
    <name evidence="8" type="ORF">P3T76_010349</name>
</gene>
<dbReference type="AlphaFoldDB" id="A0AAD9GC66"/>
<evidence type="ECO:0000313" key="9">
    <source>
        <dbReference type="Proteomes" id="UP001259832"/>
    </source>
</evidence>
<keyword evidence="6" id="KW-0843">Virulence</keyword>
<keyword evidence="5" id="KW-0732">Signal</keyword>
<dbReference type="GO" id="GO:0043657">
    <property type="term" value="C:host cell"/>
    <property type="evidence" value="ECO:0007669"/>
    <property type="project" value="UniProtKB-SubCell"/>
</dbReference>
<protein>
    <recommendedName>
        <fullName evidence="7">RxLR effector PexRD54 WY domain-containing protein</fullName>
    </recommendedName>
</protein>
<comment type="subcellular location">
    <subcellularLocation>
        <location evidence="1">Host cell</location>
    </subcellularLocation>
    <subcellularLocation>
        <location evidence="2">Secreted</location>
    </subcellularLocation>
</comment>
<evidence type="ECO:0000256" key="2">
    <source>
        <dbReference type="ARBA" id="ARBA00004613"/>
    </source>
</evidence>